<feature type="compositionally biased region" description="Low complexity" evidence="1">
    <location>
        <begin position="464"/>
        <end position="474"/>
    </location>
</feature>
<gene>
    <name evidence="2" type="ORF">OAUR00152_LOCUS25736</name>
</gene>
<feature type="compositionally biased region" description="Low complexity" evidence="1">
    <location>
        <begin position="409"/>
        <end position="431"/>
    </location>
</feature>
<accession>A0A7S4JC76</accession>
<proteinExistence type="predicted"/>
<sequence>MPSTPPPPHQSPPHRSVNNAAEEAQARAGAADVRAQAAALAAEHWATAIANGGVAATGTGQLSVTDQIAWALALSSQAQNQQGNQSLSAPPQPLPAAAQQAQQAQAQAQARQVQAIQVNAQQQALTAQQIQAALGQFIINPTHPPAQQQQHIATMPTVVLPTGYPQIQQAPTAIMGAIVAPTLPTATIAGNLVGVVPTVAVRYGSNPATATANESQVQRLPFAVAPLQQQLSSQHRFPSAASLVQAAFAAQAAAAAAPAAGANLASSLHASYSEHAASAPPSTTTRDFNSPPVTRSADPGATTGLPLLPQPASVGASRFASAAVLPFPAHLQAIEDGRNRDEEGKLEEVHNGTEAHEEEKGGTLRVSHQGYRNVGDEALNGMHGDRPRGGRSVATATANTIHVAALPPAAITNSSNTESSSSLTEAATTALRRNSSSNHDQEYGGLNSRKRQREPSGQQERDSSSSPLLGLNNNHQEGHQSGPLSSLRDQQSGCVSPSLHGELLTAHGQQQQQQLHQTSPQASMSQSERKVYRERQRRSDLNRGFQNLMAALNRVDRLQARHNALEEGTSQNSLHLSPSIKRPDSLRGSPQPLGMPRDQLSHSNQIQQKNRVTIVSRTVEVLEGFLVREAGQVERERALTAKLKESERERLALIARLGDTESDVVSSNKSGKSSISPSLCAKNPNTEGESNTNDPKAGRSSNSK</sequence>
<feature type="compositionally biased region" description="Basic and acidic residues" evidence="1">
    <location>
        <begin position="338"/>
        <end position="362"/>
    </location>
</feature>
<protein>
    <submittedName>
        <fullName evidence="2">Uncharacterized protein</fullName>
    </submittedName>
</protein>
<evidence type="ECO:0000313" key="2">
    <source>
        <dbReference type="EMBL" id="CAE2259007.1"/>
    </source>
</evidence>
<feature type="compositionally biased region" description="Polar residues" evidence="1">
    <location>
        <begin position="683"/>
        <end position="704"/>
    </location>
</feature>
<feature type="compositionally biased region" description="Polar residues" evidence="1">
    <location>
        <begin position="482"/>
        <end position="495"/>
    </location>
</feature>
<evidence type="ECO:0000256" key="1">
    <source>
        <dbReference type="SAM" id="MobiDB-lite"/>
    </source>
</evidence>
<organism evidence="2">
    <name type="scientific">Odontella aurita</name>
    <dbReference type="NCBI Taxonomy" id="265563"/>
    <lineage>
        <taxon>Eukaryota</taxon>
        <taxon>Sar</taxon>
        <taxon>Stramenopiles</taxon>
        <taxon>Ochrophyta</taxon>
        <taxon>Bacillariophyta</taxon>
        <taxon>Mediophyceae</taxon>
        <taxon>Biddulphiophycidae</taxon>
        <taxon>Eupodiscales</taxon>
        <taxon>Odontellaceae</taxon>
        <taxon>Odontella</taxon>
    </lineage>
</organism>
<feature type="region of interest" description="Disordered" evidence="1">
    <location>
        <begin position="338"/>
        <end position="368"/>
    </location>
</feature>
<feature type="compositionally biased region" description="Basic and acidic residues" evidence="1">
    <location>
        <begin position="527"/>
        <end position="541"/>
    </location>
</feature>
<feature type="compositionally biased region" description="Pro residues" evidence="1">
    <location>
        <begin position="1"/>
        <end position="11"/>
    </location>
</feature>
<dbReference type="EMBL" id="HBKQ01037289">
    <property type="protein sequence ID" value="CAE2259007.1"/>
    <property type="molecule type" value="Transcribed_RNA"/>
</dbReference>
<feature type="region of interest" description="Disordered" evidence="1">
    <location>
        <begin position="660"/>
        <end position="704"/>
    </location>
</feature>
<feature type="region of interest" description="Disordered" evidence="1">
    <location>
        <begin position="1"/>
        <end position="30"/>
    </location>
</feature>
<feature type="compositionally biased region" description="Low complexity" evidence="1">
    <location>
        <begin position="663"/>
        <end position="678"/>
    </location>
</feature>
<dbReference type="AlphaFoldDB" id="A0A7S4JC76"/>
<feature type="region of interest" description="Disordered" evidence="1">
    <location>
        <begin position="81"/>
        <end position="101"/>
    </location>
</feature>
<feature type="region of interest" description="Disordered" evidence="1">
    <location>
        <begin position="565"/>
        <end position="608"/>
    </location>
</feature>
<name>A0A7S4JC76_9STRA</name>
<reference evidence="2" key="1">
    <citation type="submission" date="2021-01" db="EMBL/GenBank/DDBJ databases">
        <authorList>
            <person name="Corre E."/>
            <person name="Pelletier E."/>
            <person name="Niang G."/>
            <person name="Scheremetjew M."/>
            <person name="Finn R."/>
            <person name="Kale V."/>
            <person name="Holt S."/>
            <person name="Cochrane G."/>
            <person name="Meng A."/>
            <person name="Brown T."/>
            <person name="Cohen L."/>
        </authorList>
    </citation>
    <scope>NUCLEOTIDE SEQUENCE</scope>
    <source>
        <strain evidence="2">Isolate 1302-5</strain>
    </source>
</reference>
<feature type="compositionally biased region" description="Low complexity" evidence="1">
    <location>
        <begin position="20"/>
        <end position="30"/>
    </location>
</feature>
<feature type="compositionally biased region" description="Polar residues" evidence="1">
    <location>
        <begin position="280"/>
        <end position="293"/>
    </location>
</feature>
<feature type="region of interest" description="Disordered" evidence="1">
    <location>
        <begin position="409"/>
        <end position="544"/>
    </location>
</feature>
<feature type="region of interest" description="Disordered" evidence="1">
    <location>
        <begin position="275"/>
        <end position="309"/>
    </location>
</feature>
<feature type="compositionally biased region" description="Polar residues" evidence="1">
    <location>
        <begin position="515"/>
        <end position="526"/>
    </location>
</feature>